<comment type="caution">
    <text evidence="2">The sequence shown here is derived from an EMBL/GenBank/DDBJ whole genome shotgun (WGS) entry which is preliminary data.</text>
</comment>
<protein>
    <submittedName>
        <fullName evidence="2">Uncharacterized protein</fullName>
    </submittedName>
</protein>
<dbReference type="EMBL" id="VSSQ01019737">
    <property type="protein sequence ID" value="MPM64029.1"/>
    <property type="molecule type" value="Genomic_DNA"/>
</dbReference>
<reference evidence="2" key="1">
    <citation type="submission" date="2019-08" db="EMBL/GenBank/DDBJ databases">
        <authorList>
            <person name="Kucharzyk K."/>
            <person name="Murdoch R.W."/>
            <person name="Higgins S."/>
            <person name="Loffler F."/>
        </authorList>
    </citation>
    <scope>NUCLEOTIDE SEQUENCE</scope>
</reference>
<organism evidence="2">
    <name type="scientific">bioreactor metagenome</name>
    <dbReference type="NCBI Taxonomy" id="1076179"/>
    <lineage>
        <taxon>unclassified sequences</taxon>
        <taxon>metagenomes</taxon>
        <taxon>ecological metagenomes</taxon>
    </lineage>
</organism>
<proteinExistence type="predicted"/>
<name>A0A645BF06_9ZZZZ</name>
<evidence type="ECO:0000313" key="2">
    <source>
        <dbReference type="EMBL" id="MPM64029.1"/>
    </source>
</evidence>
<sequence length="316" mass="30160">MDAVVAGGEGISPCRQRDIDCMEGVVGTVQSEAAAVDGEGAVGLQALGAGVLRKLRLTAAAGGDGEVAAVDGQGGGTLNAVTVGGDGKCTAVDGEDAVGLRVVRVRGGLQTVVPGGESEDAAVHDHGAVGGQGVVGCGDVQRQIGDGDGCARASLNAVFAGALDVQRAAAGEGKGRAALYLDGCALKGVAGLLGGGVLRVGQGAFTSRLDGDGGGFAAGDGGGFGAGQGEAVQHQRYAGDILFHGDAALAAGAGEGIGSGCVDGQVRTVDLIAAALVGGGDGGVGKGKDVAVGGGGDAGGQQDSKKYQGDCHSQNR</sequence>
<evidence type="ECO:0000256" key="1">
    <source>
        <dbReference type="SAM" id="MobiDB-lite"/>
    </source>
</evidence>
<dbReference type="AlphaFoldDB" id="A0A645BF06"/>
<gene>
    <name evidence="2" type="ORF">SDC9_110915</name>
</gene>
<accession>A0A645BF06</accession>
<feature type="region of interest" description="Disordered" evidence="1">
    <location>
        <begin position="288"/>
        <end position="316"/>
    </location>
</feature>